<protein>
    <recommendedName>
        <fullName evidence="2">C2H2-type domain-containing protein</fullName>
    </recommendedName>
</protein>
<dbReference type="PROSITE" id="PS50157">
    <property type="entry name" value="ZINC_FINGER_C2H2_2"/>
    <property type="match status" value="1"/>
</dbReference>
<dbReference type="AlphaFoldDB" id="A0AAD8A368"/>
<keyword evidence="1" id="KW-0863">Zinc-finger</keyword>
<evidence type="ECO:0000256" key="1">
    <source>
        <dbReference type="PROSITE-ProRule" id="PRU00042"/>
    </source>
</evidence>
<dbReference type="InterPro" id="IPR013087">
    <property type="entry name" value="Znf_C2H2_type"/>
</dbReference>
<reference evidence="3" key="2">
    <citation type="submission" date="2023-05" db="EMBL/GenBank/DDBJ databases">
        <authorList>
            <person name="Fouks B."/>
        </authorList>
    </citation>
    <scope>NUCLEOTIDE SEQUENCE</scope>
    <source>
        <strain evidence="3">Stay&amp;Tobe</strain>
        <tissue evidence="3">Testes</tissue>
    </source>
</reference>
<dbReference type="Gene3D" id="3.30.160.60">
    <property type="entry name" value="Classic Zinc Finger"/>
    <property type="match status" value="1"/>
</dbReference>
<dbReference type="SUPFAM" id="SSF57667">
    <property type="entry name" value="beta-beta-alpha zinc fingers"/>
    <property type="match status" value="1"/>
</dbReference>
<proteinExistence type="predicted"/>
<dbReference type="Proteomes" id="UP001233999">
    <property type="component" value="Unassembled WGS sequence"/>
</dbReference>
<feature type="domain" description="C2H2-type" evidence="2">
    <location>
        <begin position="133"/>
        <end position="160"/>
    </location>
</feature>
<dbReference type="GO" id="GO:0008270">
    <property type="term" value="F:zinc ion binding"/>
    <property type="evidence" value="ECO:0007669"/>
    <property type="project" value="UniProtKB-KW"/>
</dbReference>
<dbReference type="PROSITE" id="PS00028">
    <property type="entry name" value="ZINC_FINGER_C2H2_1"/>
    <property type="match status" value="1"/>
</dbReference>
<reference evidence="3" key="1">
    <citation type="journal article" date="2023" name="IScience">
        <title>Live-bearing cockroach genome reveals convergent evolutionary mechanisms linked to viviparity in insects and beyond.</title>
        <authorList>
            <person name="Fouks B."/>
            <person name="Harrison M.C."/>
            <person name="Mikhailova A.A."/>
            <person name="Marchal E."/>
            <person name="English S."/>
            <person name="Carruthers M."/>
            <person name="Jennings E.C."/>
            <person name="Chiamaka E.L."/>
            <person name="Frigard R.A."/>
            <person name="Pippel M."/>
            <person name="Attardo G.M."/>
            <person name="Benoit J.B."/>
            <person name="Bornberg-Bauer E."/>
            <person name="Tobe S.S."/>
        </authorList>
    </citation>
    <scope>NUCLEOTIDE SEQUENCE</scope>
    <source>
        <strain evidence="3">Stay&amp;Tobe</strain>
    </source>
</reference>
<dbReference type="InterPro" id="IPR036236">
    <property type="entry name" value="Znf_C2H2_sf"/>
</dbReference>
<name>A0AAD8A368_DIPPU</name>
<keyword evidence="1" id="KW-0862">Zinc</keyword>
<evidence type="ECO:0000259" key="2">
    <source>
        <dbReference type="PROSITE" id="PS50157"/>
    </source>
</evidence>
<accession>A0AAD8A368</accession>
<evidence type="ECO:0000313" key="4">
    <source>
        <dbReference type="Proteomes" id="UP001233999"/>
    </source>
</evidence>
<dbReference type="EMBL" id="JASPKZ010003863">
    <property type="protein sequence ID" value="KAJ9591592.1"/>
    <property type="molecule type" value="Genomic_DNA"/>
</dbReference>
<keyword evidence="1" id="KW-0479">Metal-binding</keyword>
<gene>
    <name evidence="3" type="ORF">L9F63_001863</name>
</gene>
<organism evidence="3 4">
    <name type="scientific">Diploptera punctata</name>
    <name type="common">Pacific beetle cockroach</name>
    <dbReference type="NCBI Taxonomy" id="6984"/>
    <lineage>
        <taxon>Eukaryota</taxon>
        <taxon>Metazoa</taxon>
        <taxon>Ecdysozoa</taxon>
        <taxon>Arthropoda</taxon>
        <taxon>Hexapoda</taxon>
        <taxon>Insecta</taxon>
        <taxon>Pterygota</taxon>
        <taxon>Neoptera</taxon>
        <taxon>Polyneoptera</taxon>
        <taxon>Dictyoptera</taxon>
        <taxon>Blattodea</taxon>
        <taxon>Blaberoidea</taxon>
        <taxon>Blaberidae</taxon>
        <taxon>Diplopterinae</taxon>
        <taxon>Diploptera</taxon>
    </lineage>
</organism>
<keyword evidence="4" id="KW-1185">Reference proteome</keyword>
<sequence>MDCQFAIKHEVLPKTDIVSQDINMEIKSEVDDECGSDYFKCETFPAFDPLVLEKSTLEGEQSEECSGKLVEKPQVNVTTSGPHIEEVKYSGNVNNFSGKCTSIEYSKTGDKVVACIISSAQNYFTPLVSKHFKKCSVCQKYFICNYNLYRHLATHTNKELYKCSLSKVFHLKVQS</sequence>
<comment type="caution">
    <text evidence="3">The sequence shown here is derived from an EMBL/GenBank/DDBJ whole genome shotgun (WGS) entry which is preliminary data.</text>
</comment>
<evidence type="ECO:0000313" key="3">
    <source>
        <dbReference type="EMBL" id="KAJ9591592.1"/>
    </source>
</evidence>